<keyword evidence="1 5" id="KW-0489">Methyltransferase</keyword>
<dbReference type="EC" id="2.1.1.114" evidence="5"/>
<dbReference type="InterPro" id="IPR029063">
    <property type="entry name" value="SAM-dependent_MTases_sf"/>
</dbReference>
<evidence type="ECO:0000313" key="7">
    <source>
        <dbReference type="Proteomes" id="UP001377567"/>
    </source>
</evidence>
<feature type="binding site" evidence="5">
    <location>
        <position position="128"/>
    </location>
    <ligand>
        <name>S-adenosyl-L-methionine</name>
        <dbReference type="ChEBI" id="CHEBI:59789"/>
    </ligand>
</feature>
<proteinExistence type="inferred from homology"/>
<comment type="cofactor">
    <cofactor evidence="5">
        <name>Mg(2+)</name>
        <dbReference type="ChEBI" id="CHEBI:18420"/>
    </cofactor>
</comment>
<comment type="subcellular location">
    <subcellularLocation>
        <location evidence="5">Mitochondrion inner membrane</location>
        <topology evidence="5">Peripheral membrane protein</topology>
        <orientation evidence="5">Matrix side</orientation>
    </subcellularLocation>
</comment>
<dbReference type="NCBIfam" id="TIGR01983">
    <property type="entry name" value="UbiG"/>
    <property type="match status" value="1"/>
</dbReference>
<evidence type="ECO:0000256" key="1">
    <source>
        <dbReference type="ARBA" id="ARBA00022603"/>
    </source>
</evidence>
<dbReference type="EMBL" id="BTGD01000005">
    <property type="protein sequence ID" value="GMM55312.1"/>
    <property type="molecule type" value="Genomic_DNA"/>
</dbReference>
<dbReference type="PANTHER" id="PTHR43464">
    <property type="entry name" value="METHYLTRANSFERASE"/>
    <property type="match status" value="1"/>
</dbReference>
<dbReference type="EC" id="2.1.1.-" evidence="5"/>
<comment type="caution">
    <text evidence="6">The sequence shown here is derived from an EMBL/GenBank/DDBJ whole genome shotgun (WGS) entry which is preliminary data.</text>
</comment>
<gene>
    <name evidence="5" type="primary">COQ3</name>
    <name evidence="6" type="ORF">DAKH74_019280</name>
</gene>
<feature type="binding site" evidence="5">
    <location>
        <position position="199"/>
    </location>
    <ligand>
        <name>Mg(2+)</name>
        <dbReference type="ChEBI" id="CHEBI:18420"/>
    </ligand>
</feature>
<dbReference type="CDD" id="cd02440">
    <property type="entry name" value="AdoMet_MTases"/>
    <property type="match status" value="1"/>
</dbReference>
<dbReference type="Proteomes" id="UP001377567">
    <property type="component" value="Unassembled WGS sequence"/>
</dbReference>
<evidence type="ECO:0000256" key="3">
    <source>
        <dbReference type="ARBA" id="ARBA00022688"/>
    </source>
</evidence>
<dbReference type="HAMAP" id="MF_00472">
    <property type="entry name" value="UbiG"/>
    <property type="match status" value="1"/>
</dbReference>
<comment type="similarity">
    <text evidence="5">Belongs to the class I-like SAM-binding methyltransferase superfamily. UbiG/COQ3 family.</text>
</comment>
<reference evidence="6 7" key="1">
    <citation type="journal article" date="2023" name="Elife">
        <title>Identification of key yeast species and microbe-microbe interactions impacting larval growth of Drosophila in the wild.</title>
        <authorList>
            <person name="Mure A."/>
            <person name="Sugiura Y."/>
            <person name="Maeda R."/>
            <person name="Honda K."/>
            <person name="Sakurai N."/>
            <person name="Takahashi Y."/>
            <person name="Watada M."/>
            <person name="Katoh T."/>
            <person name="Gotoh A."/>
            <person name="Gotoh Y."/>
            <person name="Taniguchi I."/>
            <person name="Nakamura K."/>
            <person name="Hayashi T."/>
            <person name="Katayama T."/>
            <person name="Uemura T."/>
            <person name="Hattori Y."/>
        </authorList>
    </citation>
    <scope>NUCLEOTIDE SEQUENCE [LARGE SCALE GENOMIC DNA]</scope>
    <source>
        <strain evidence="6 7">KH-74</strain>
    </source>
</reference>
<dbReference type="AlphaFoldDB" id="A0AAV5RX51"/>
<keyword evidence="5" id="KW-0472">Membrane</keyword>
<organism evidence="6 7">
    <name type="scientific">Maudiozyma humilis</name>
    <name type="common">Sour dough yeast</name>
    <name type="synonym">Kazachstania humilis</name>
    <dbReference type="NCBI Taxonomy" id="51915"/>
    <lineage>
        <taxon>Eukaryota</taxon>
        <taxon>Fungi</taxon>
        <taxon>Dikarya</taxon>
        <taxon>Ascomycota</taxon>
        <taxon>Saccharomycotina</taxon>
        <taxon>Saccharomycetes</taxon>
        <taxon>Saccharomycetales</taxon>
        <taxon>Saccharomycetaceae</taxon>
        <taxon>Maudiozyma</taxon>
    </lineage>
</organism>
<keyword evidence="4 5" id="KW-0949">S-adenosyl-L-methionine</keyword>
<evidence type="ECO:0000256" key="4">
    <source>
        <dbReference type="ARBA" id="ARBA00022691"/>
    </source>
</evidence>
<feature type="binding site" evidence="5">
    <location>
        <position position="200"/>
    </location>
    <ligand>
        <name>Mg(2+)</name>
        <dbReference type="ChEBI" id="CHEBI:18420"/>
    </ligand>
</feature>
<sequence length="310" mass="35446">MIRTNVLNKAVKGEQLRFLLRGKSLSNPRFKSTAASPDEVKHFQELAPTWWDTNGSQRILHKMNLARMDFIRDTLSDTIKVKDPNVFIPGYNYNEFFPEGISRTVDSELKQTINSELQKKQFNVLDIGCGGGILAESMARQPFVKHVLGIDLTEDCISVAKHHAKLDPVLDGKVEYDGVALEDVKTKDYDIITCFEMLEHVDKPGDILQHAWKRLAPNGVLFLSTINRDPVSWFTTIFMGETVLKIVPPGTHHLSKYINSSEIVEWFEKKHPKNYKLLNLKGTMYIPTQGWVNHDCTRIGNYFMAVKKLR</sequence>
<protein>
    <recommendedName>
        <fullName evidence="5">Ubiquinone biosynthesis O-methyltransferase, mitochondrial</fullName>
    </recommendedName>
    <alternativeName>
        <fullName evidence="5">3,4-dihydroxy-5-hexaprenylbenzoate methyltransferase</fullName>
    </alternativeName>
    <alternativeName>
        <fullName evidence="5">3-demethylubiquinol 3-O-methyltransferase</fullName>
    </alternativeName>
    <alternativeName>
        <fullName evidence="5">3-demethylubiquinone 3-O-methyltransferase</fullName>
    </alternativeName>
    <alternativeName>
        <fullName evidence="5">3-demethylubiquinone-6 3-O-methyltransferase</fullName>
    </alternativeName>
    <alternativeName>
        <fullName evidence="5">Hexaprenyldihydroxybenzoate methyltransferase</fullName>
    </alternativeName>
    <alternativeName>
        <fullName evidence="5">Polyprenyldihydroxybenzoate methyltransferase</fullName>
        <shortName evidence="5">DHHB methyltransferase</shortName>
        <shortName evidence="5">DHHB-MT</shortName>
        <shortName evidence="5">DHHB-MTase</shortName>
        <ecNumber evidence="5">2.1.1.-</ecNumber>
        <ecNumber evidence="5">2.1.1.114</ecNumber>
        <ecNumber evidence="5">2.1.1.64</ecNumber>
    </alternativeName>
</protein>
<feature type="binding site" evidence="5">
    <location>
        <position position="151"/>
    </location>
    <ligand>
        <name>S-adenosyl-L-methionine</name>
        <dbReference type="ChEBI" id="CHEBI:59789"/>
    </ligand>
</feature>
<comment type="catalytic activity">
    <reaction evidence="5">
        <text>a 3,4-dihydroxy-5-(all-trans-polyprenyl)benzoate + S-adenosyl-L-methionine = a 4-hydroxy-3-methoxy-5-(all-trans-polyprenyl)benzoate + S-adenosyl-L-homocysteine + H(+)</text>
        <dbReference type="Rhea" id="RHEA:44452"/>
        <dbReference type="Rhea" id="RHEA-COMP:10930"/>
        <dbReference type="Rhea" id="RHEA-COMP:10931"/>
        <dbReference type="ChEBI" id="CHEBI:15378"/>
        <dbReference type="ChEBI" id="CHEBI:57856"/>
        <dbReference type="ChEBI" id="CHEBI:59789"/>
        <dbReference type="ChEBI" id="CHEBI:64694"/>
        <dbReference type="ChEBI" id="CHEBI:84443"/>
        <dbReference type="EC" id="2.1.1.114"/>
    </reaction>
</comment>
<comment type="catalytic activity">
    <reaction evidence="5">
        <text>a 3-demethylubiquinone + S-adenosyl-L-methionine = a ubiquinone + S-adenosyl-L-homocysteine</text>
        <dbReference type="Rhea" id="RHEA:81215"/>
        <dbReference type="Rhea" id="RHEA-COMP:9565"/>
        <dbReference type="Rhea" id="RHEA-COMP:19654"/>
        <dbReference type="ChEBI" id="CHEBI:16389"/>
        <dbReference type="ChEBI" id="CHEBI:57856"/>
        <dbReference type="ChEBI" id="CHEBI:59789"/>
        <dbReference type="ChEBI" id="CHEBI:231825"/>
    </reaction>
</comment>
<comment type="subunit">
    <text evidence="5">Component of a multi-subunit COQ enzyme complex, composed of at least COQ3, COQ4, COQ5, COQ6, COQ7 and COQ9.</text>
</comment>
<keyword evidence="5" id="KW-0496">Mitochondrion</keyword>
<comment type="pathway">
    <text evidence="5">Cofactor biosynthesis; ubiquinone biosynthesis.</text>
</comment>
<keyword evidence="5" id="KW-0479">Metal-binding</keyword>
<dbReference type="Pfam" id="PF13489">
    <property type="entry name" value="Methyltransf_23"/>
    <property type="match status" value="1"/>
</dbReference>
<keyword evidence="3 5" id="KW-0831">Ubiquinone biosynthesis</keyword>
<feature type="binding site" evidence="5">
    <location>
        <position position="67"/>
    </location>
    <ligand>
        <name>S-adenosyl-L-methionine</name>
        <dbReference type="ChEBI" id="CHEBI:59789"/>
    </ligand>
</feature>
<dbReference type="Gene3D" id="3.40.50.150">
    <property type="entry name" value="Vaccinia Virus protein VP39"/>
    <property type="match status" value="1"/>
</dbReference>
<comment type="catalytic activity">
    <reaction evidence="5">
        <text>a 3-demethylubiquinol + S-adenosyl-L-methionine = a ubiquinol + S-adenosyl-L-homocysteine + H(+)</text>
        <dbReference type="Rhea" id="RHEA:44380"/>
        <dbReference type="Rhea" id="RHEA-COMP:9566"/>
        <dbReference type="Rhea" id="RHEA-COMP:10914"/>
        <dbReference type="ChEBI" id="CHEBI:15378"/>
        <dbReference type="ChEBI" id="CHEBI:17976"/>
        <dbReference type="ChEBI" id="CHEBI:57856"/>
        <dbReference type="ChEBI" id="CHEBI:59789"/>
        <dbReference type="ChEBI" id="CHEBI:84422"/>
        <dbReference type="EC" id="2.1.1.64"/>
    </reaction>
</comment>
<keyword evidence="7" id="KW-1185">Reference proteome</keyword>
<feature type="binding site" evidence="5">
    <location>
        <position position="195"/>
    </location>
    <ligand>
        <name>S-adenosyl-L-methionine</name>
        <dbReference type="ChEBI" id="CHEBI:59789"/>
    </ligand>
</feature>
<keyword evidence="2 5" id="KW-0808">Transferase</keyword>
<evidence type="ECO:0000313" key="6">
    <source>
        <dbReference type="EMBL" id="GMM55312.1"/>
    </source>
</evidence>
<feature type="binding site" evidence="5">
    <location>
        <position position="196"/>
    </location>
    <ligand>
        <name>Mg(2+)</name>
        <dbReference type="ChEBI" id="CHEBI:18420"/>
    </ligand>
</feature>
<dbReference type="PANTHER" id="PTHR43464:SF19">
    <property type="entry name" value="UBIQUINONE BIOSYNTHESIS O-METHYLTRANSFERASE, MITOCHONDRIAL"/>
    <property type="match status" value="1"/>
</dbReference>
<accession>A0AAV5RX51</accession>
<keyword evidence="5" id="KW-0460">Magnesium</keyword>
<evidence type="ECO:0000256" key="5">
    <source>
        <dbReference type="HAMAP-Rule" id="MF_03190"/>
    </source>
</evidence>
<dbReference type="GO" id="GO:0032259">
    <property type="term" value="P:methylation"/>
    <property type="evidence" value="ECO:0007669"/>
    <property type="project" value="UniProtKB-KW"/>
</dbReference>
<dbReference type="GO" id="GO:0031314">
    <property type="term" value="C:extrinsic component of mitochondrial inner membrane"/>
    <property type="evidence" value="ECO:0007669"/>
    <property type="project" value="UniProtKB-UniRule"/>
</dbReference>
<keyword evidence="5" id="KW-0999">Mitochondrion inner membrane</keyword>
<evidence type="ECO:0000256" key="2">
    <source>
        <dbReference type="ARBA" id="ARBA00022679"/>
    </source>
</evidence>
<name>A0AAV5RX51_MAUHU</name>
<dbReference type="EC" id="2.1.1.64" evidence="5"/>
<dbReference type="InterPro" id="IPR010233">
    <property type="entry name" value="UbiG_MeTrfase"/>
</dbReference>
<comment type="function">
    <text evidence="5">O-methyltransferase required for two non-consecutive steps during ubiquinone biosynthesis. Catalyzes the 2 O-methylation of 3,4-dihydroxy-5-(all-trans-polyprenyl)benzoic acid into 4-hydroxy-3-methoxy-5-(all-trans-polyprenyl)benzoic acid. Also catalyzes the last step of ubiquinone biosynthesis by mediating methylation of 3-demethylubiquinone into ubiquinone. Also able to mediate the methylation of 3-demethylubiquinol into ubiquinol.</text>
</comment>
<dbReference type="GO" id="GO:0010420">
    <property type="term" value="F:polyprenyldihydroxybenzoate methyltransferase activity"/>
    <property type="evidence" value="ECO:0007669"/>
    <property type="project" value="UniProtKB-UniRule"/>
</dbReference>
<dbReference type="SUPFAM" id="SSF53335">
    <property type="entry name" value="S-adenosyl-L-methionine-dependent methyltransferases"/>
    <property type="match status" value="1"/>
</dbReference>
<dbReference type="GO" id="GO:0061542">
    <property type="term" value="F:3-demethylubiquinol 3-O-methyltransferase activity"/>
    <property type="evidence" value="ECO:0007669"/>
    <property type="project" value="UniProtKB-UniRule"/>
</dbReference>
<dbReference type="GO" id="GO:0046872">
    <property type="term" value="F:metal ion binding"/>
    <property type="evidence" value="ECO:0007669"/>
    <property type="project" value="UniProtKB-KW"/>
</dbReference>